<gene>
    <name evidence="1" type="ORF">L248_2157</name>
</gene>
<dbReference type="PANTHER" id="PTHR10000:SF8">
    <property type="entry name" value="HAD SUPERFAMILY HYDROLASE-LIKE, TYPE 3"/>
    <property type="match status" value="1"/>
</dbReference>
<dbReference type="HOGENOM" id="CLU_044146_0_2_9"/>
<dbReference type="PANTHER" id="PTHR10000">
    <property type="entry name" value="PHOSPHOSERINE PHOSPHATASE"/>
    <property type="match status" value="1"/>
</dbReference>
<dbReference type="InterPro" id="IPR036412">
    <property type="entry name" value="HAD-like_sf"/>
</dbReference>
<reference evidence="2" key="1">
    <citation type="journal article" date="2013" name="Genome Announc.">
        <title>Whole-Genome Sequencing of Lactobacillus shenzhenensis Strain LY-73T.</title>
        <authorList>
            <person name="Lin Z."/>
            <person name="Liu Z."/>
            <person name="Yang R."/>
            <person name="Zou Y."/>
            <person name="Wan D."/>
            <person name="Chen J."/>
            <person name="Guo M."/>
            <person name="Zhao J."/>
            <person name="Fang C."/>
            <person name="Yang R."/>
            <person name="Liu F."/>
        </authorList>
    </citation>
    <scope>NUCLEOTIDE SEQUENCE [LARGE SCALE GENOMIC DNA]</scope>
    <source>
        <strain evidence="2">LY-73</strain>
    </source>
</reference>
<dbReference type="eggNOG" id="COG0561">
    <property type="taxonomic scope" value="Bacteria"/>
</dbReference>
<dbReference type="STRING" id="1231336.L248_2157"/>
<dbReference type="GO" id="GO:0005829">
    <property type="term" value="C:cytosol"/>
    <property type="evidence" value="ECO:0007669"/>
    <property type="project" value="TreeGrafter"/>
</dbReference>
<dbReference type="GO" id="GO:0000287">
    <property type="term" value="F:magnesium ion binding"/>
    <property type="evidence" value="ECO:0007669"/>
    <property type="project" value="TreeGrafter"/>
</dbReference>
<name>U4TQK8_9LACO</name>
<protein>
    <submittedName>
        <fullName evidence="1">Cof</fullName>
    </submittedName>
</protein>
<dbReference type="Gene3D" id="3.40.50.1000">
    <property type="entry name" value="HAD superfamily/HAD-like"/>
    <property type="match status" value="1"/>
</dbReference>
<dbReference type="GO" id="GO:0016791">
    <property type="term" value="F:phosphatase activity"/>
    <property type="evidence" value="ECO:0007669"/>
    <property type="project" value="TreeGrafter"/>
</dbReference>
<sequence>MKEKERVIIMLKYPLVLSDIDGTLVNADGNIPDRVVQAVQAYSAAGGRFVLASARPPLAMVNLAQQLDLAVPLVTLNGSLIVNYDPHAGSWDVFSETPLYARVPIQLYHEIVSHQLPVSMNVYSGLAWIANQHDQWNDQEAAITGTMPLIKPLAQRLATGLTVHKILCMADPPVIDELAALLAAHPDWHLTASRSKPTYLEISDQAVSKQTALHTLADHFGLPLSATMAIGDGENDLPMLTEAGLGVAMGNALPTVRARIPQSVASNEDGGVAEALHDYAMAD</sequence>
<organism evidence="1 2">
    <name type="scientific">Schleiferilactobacillus shenzhenensis LY-73</name>
    <dbReference type="NCBI Taxonomy" id="1231336"/>
    <lineage>
        <taxon>Bacteria</taxon>
        <taxon>Bacillati</taxon>
        <taxon>Bacillota</taxon>
        <taxon>Bacilli</taxon>
        <taxon>Lactobacillales</taxon>
        <taxon>Lactobacillaceae</taxon>
        <taxon>Schleiferilactobacillus</taxon>
    </lineage>
</organism>
<keyword evidence="2" id="KW-1185">Reference proteome</keyword>
<dbReference type="AlphaFoldDB" id="U4TQK8"/>
<dbReference type="Gene3D" id="3.30.1240.10">
    <property type="match status" value="1"/>
</dbReference>
<proteinExistence type="predicted"/>
<dbReference type="EMBL" id="KI271613">
    <property type="protein sequence ID" value="ERL63797.1"/>
    <property type="molecule type" value="Genomic_DNA"/>
</dbReference>
<evidence type="ECO:0000313" key="2">
    <source>
        <dbReference type="Proteomes" id="UP000030647"/>
    </source>
</evidence>
<dbReference type="CDD" id="cd07516">
    <property type="entry name" value="HAD_Pase"/>
    <property type="match status" value="1"/>
</dbReference>
<evidence type="ECO:0000313" key="1">
    <source>
        <dbReference type="EMBL" id="ERL63797.1"/>
    </source>
</evidence>
<dbReference type="PROSITE" id="PS01228">
    <property type="entry name" value="COF_1"/>
    <property type="match status" value="1"/>
</dbReference>
<dbReference type="InterPro" id="IPR006379">
    <property type="entry name" value="HAD-SF_hydro_IIB"/>
</dbReference>
<dbReference type="NCBIfam" id="TIGR01484">
    <property type="entry name" value="HAD-SF-IIB"/>
    <property type="match status" value="1"/>
</dbReference>
<dbReference type="NCBIfam" id="TIGR00099">
    <property type="entry name" value="Cof-subfamily"/>
    <property type="match status" value="1"/>
</dbReference>
<dbReference type="InterPro" id="IPR000150">
    <property type="entry name" value="Cof"/>
</dbReference>
<dbReference type="PROSITE" id="PS01229">
    <property type="entry name" value="COF_2"/>
    <property type="match status" value="1"/>
</dbReference>
<dbReference type="PRINTS" id="PR00119">
    <property type="entry name" value="CATATPASE"/>
</dbReference>
<dbReference type="SUPFAM" id="SSF56784">
    <property type="entry name" value="HAD-like"/>
    <property type="match status" value="1"/>
</dbReference>
<accession>U4TQK8</accession>
<dbReference type="Proteomes" id="UP000030647">
    <property type="component" value="Unassembled WGS sequence"/>
</dbReference>
<dbReference type="Pfam" id="PF08282">
    <property type="entry name" value="Hydrolase_3"/>
    <property type="match status" value="1"/>
</dbReference>
<dbReference type="InterPro" id="IPR023214">
    <property type="entry name" value="HAD_sf"/>
</dbReference>